<dbReference type="EMBL" id="MCOG01000107">
    <property type="protein sequence ID" value="ORY46655.1"/>
    <property type="molecule type" value="Genomic_DNA"/>
</dbReference>
<feature type="domain" description="Rho-GAP" evidence="2">
    <location>
        <begin position="15"/>
        <end position="231"/>
    </location>
</feature>
<dbReference type="PANTHER" id="PTHR23179:SF3">
    <property type="entry name" value="RHO GTPASE-ACTIVATING PROTEIN 20"/>
    <property type="match status" value="1"/>
</dbReference>
<dbReference type="InterPro" id="IPR000198">
    <property type="entry name" value="RhoGAP_dom"/>
</dbReference>
<evidence type="ECO:0000313" key="4">
    <source>
        <dbReference type="Proteomes" id="UP000193920"/>
    </source>
</evidence>
<name>A0A1Y2CJY3_9FUNG</name>
<evidence type="ECO:0000313" key="3">
    <source>
        <dbReference type="EMBL" id="ORY46655.1"/>
    </source>
</evidence>
<dbReference type="PROSITE" id="PS50238">
    <property type="entry name" value="RHOGAP"/>
    <property type="match status" value="1"/>
</dbReference>
<feature type="compositionally biased region" description="Polar residues" evidence="1">
    <location>
        <begin position="287"/>
        <end position="321"/>
    </location>
</feature>
<feature type="compositionally biased region" description="Polar residues" evidence="1">
    <location>
        <begin position="407"/>
        <end position="420"/>
    </location>
</feature>
<dbReference type="GO" id="GO:0005096">
    <property type="term" value="F:GTPase activator activity"/>
    <property type="evidence" value="ECO:0007669"/>
    <property type="project" value="TreeGrafter"/>
</dbReference>
<dbReference type="PANTHER" id="PTHR23179">
    <property type="entry name" value="T-CELL ACTIVATION RHO GTPASE ACTIVATING PROTEIN-RELATED"/>
    <property type="match status" value="1"/>
</dbReference>
<gene>
    <name evidence="3" type="ORF">LY90DRAFT_671292</name>
</gene>
<dbReference type="Pfam" id="PF00620">
    <property type="entry name" value="RhoGAP"/>
    <property type="match status" value="1"/>
</dbReference>
<evidence type="ECO:0000256" key="1">
    <source>
        <dbReference type="SAM" id="MobiDB-lite"/>
    </source>
</evidence>
<feature type="compositionally biased region" description="Low complexity" evidence="1">
    <location>
        <begin position="378"/>
        <end position="388"/>
    </location>
</feature>
<comment type="caution">
    <text evidence="3">The sequence shown here is derived from an EMBL/GenBank/DDBJ whole genome shotgun (WGS) entry which is preliminary data.</text>
</comment>
<feature type="region of interest" description="Disordered" evidence="1">
    <location>
        <begin position="238"/>
        <end position="507"/>
    </location>
</feature>
<dbReference type="Proteomes" id="UP000193920">
    <property type="component" value="Unassembled WGS sequence"/>
</dbReference>
<feature type="compositionally biased region" description="Polar residues" evidence="1">
    <location>
        <begin position="442"/>
        <end position="452"/>
    </location>
</feature>
<dbReference type="STRING" id="1754190.A0A1Y2CJY3"/>
<accession>A0A1Y2CJY3</accession>
<dbReference type="InterPro" id="IPR008936">
    <property type="entry name" value="Rho_GTPase_activation_prot"/>
</dbReference>
<proteinExistence type="predicted"/>
<sequence length="728" mass="84392">MPLCCFGEKEPLFGRSIEDLLENDLTDHSNREMIPKEIQQFVNYLSEKNALQYKEYFLNNVDPKEKNKLLKKLNKSGKVDFKNYDNIHAVIEVFLEFLRRMPGRIVSREQFDNFKCVNGHGSKKDIKKIKKGLDELPPYRLDTLKYLITFFSGKTRNELYDLNIDIEDILSIVPVLATAIIETPSDYTLSSKIYKNGNIINFSPNTNNALECIKNRENITKFLIINYDQFFTNENQRELGNENESESENESGKSKSKSTLNKLSNDQSEALKDTPRECPPSDLQEPTKLSDNQNGASKHSLRSSRSIHNSQDPIKLSDNQNSESKHSLRSSRSFQNSKKSIKLSDNQNSESKHSLRSSCSLQNSQKSIKLSNNQNITSKHSLSSSHSLCDSQEPTELSDDHEKQKFSSRSGSIYSSNESSKLSDDQYDVPKYSSKSSRSSKPQNVYDSSEATEFNIRMSSKQHTRSRSLSSSGSTLQENYNKYYQNEYNDNNYNNSSEYDDTDDPYNNNNNFNIQIKNLTYKTIDDKMHLSLTLVSPFQNIKDVRTPQSNTSNNNDFRYASDDDSLIDDNIDESVISELQSFLKATRRYLYDLRSFPLNQVKELYNFSKKRYTLVKNILADAPYINLEPIINSQIFGPNNYHISYEGLKDLTPAQETLRDYDIYKRKNNINEFIFQKSKKQCQMEKKYLYQKLLILKDNTKDDNDRHILHELNKIYKNIRENLKKNSD</sequence>
<dbReference type="SUPFAM" id="SSF48350">
    <property type="entry name" value="GTPase activation domain, GAP"/>
    <property type="match status" value="1"/>
</dbReference>
<feature type="compositionally biased region" description="Low complexity" evidence="1">
    <location>
        <begin position="467"/>
        <end position="497"/>
    </location>
</feature>
<protein>
    <submittedName>
        <fullName evidence="3">Rho GTPase activation protein</fullName>
    </submittedName>
</protein>
<dbReference type="AlphaFoldDB" id="A0A1Y2CJY3"/>
<feature type="compositionally biased region" description="Polar residues" evidence="1">
    <location>
        <begin position="356"/>
        <end position="377"/>
    </location>
</feature>
<dbReference type="Gene3D" id="1.10.555.10">
    <property type="entry name" value="Rho GTPase activation protein"/>
    <property type="match status" value="1"/>
</dbReference>
<feature type="compositionally biased region" description="Low complexity" evidence="1">
    <location>
        <begin position="431"/>
        <end position="441"/>
    </location>
</feature>
<feature type="compositionally biased region" description="Polar residues" evidence="1">
    <location>
        <begin position="334"/>
        <end position="349"/>
    </location>
</feature>
<organism evidence="3 4">
    <name type="scientific">Neocallimastix californiae</name>
    <dbReference type="NCBI Taxonomy" id="1754190"/>
    <lineage>
        <taxon>Eukaryota</taxon>
        <taxon>Fungi</taxon>
        <taxon>Fungi incertae sedis</taxon>
        <taxon>Chytridiomycota</taxon>
        <taxon>Chytridiomycota incertae sedis</taxon>
        <taxon>Neocallimastigomycetes</taxon>
        <taxon>Neocallimastigales</taxon>
        <taxon>Neocallimastigaceae</taxon>
        <taxon>Neocallimastix</taxon>
    </lineage>
</organism>
<keyword evidence="4" id="KW-1185">Reference proteome</keyword>
<dbReference type="SMART" id="SM00324">
    <property type="entry name" value="RhoGAP"/>
    <property type="match status" value="1"/>
</dbReference>
<reference evidence="3 4" key="1">
    <citation type="submission" date="2016-08" db="EMBL/GenBank/DDBJ databases">
        <title>A Parts List for Fungal Cellulosomes Revealed by Comparative Genomics.</title>
        <authorList>
            <consortium name="DOE Joint Genome Institute"/>
            <person name="Haitjema C.H."/>
            <person name="Gilmore S.P."/>
            <person name="Henske J.K."/>
            <person name="Solomon K.V."/>
            <person name="De Groot R."/>
            <person name="Kuo A."/>
            <person name="Mondo S.J."/>
            <person name="Salamov A.A."/>
            <person name="Labutti K."/>
            <person name="Zhao Z."/>
            <person name="Chiniquy J."/>
            <person name="Barry K."/>
            <person name="Brewer H.M."/>
            <person name="Purvine S.O."/>
            <person name="Wright A.T."/>
            <person name="Boxma B."/>
            <person name="Van Alen T."/>
            <person name="Hackstein J.H."/>
            <person name="Baker S.E."/>
            <person name="Grigoriev I.V."/>
            <person name="O'Malley M.A."/>
        </authorList>
    </citation>
    <scope>NUCLEOTIDE SEQUENCE [LARGE SCALE GENOMIC DNA]</scope>
    <source>
        <strain evidence="3 4">G1</strain>
    </source>
</reference>
<dbReference type="GO" id="GO:0007165">
    <property type="term" value="P:signal transduction"/>
    <property type="evidence" value="ECO:0007669"/>
    <property type="project" value="InterPro"/>
</dbReference>
<evidence type="ECO:0000259" key="2">
    <source>
        <dbReference type="PROSITE" id="PS50238"/>
    </source>
</evidence>